<feature type="domain" description="Zinc finger DksA/TraR C4-type" evidence="5">
    <location>
        <begin position="41"/>
        <end position="70"/>
    </location>
</feature>
<proteinExistence type="predicted"/>
<reference evidence="6 7" key="1">
    <citation type="submission" date="2017-06" db="EMBL/GenBank/DDBJ databases">
        <authorList>
            <person name="Kim H.J."/>
            <person name="Triplett B.A."/>
        </authorList>
    </citation>
    <scope>NUCLEOTIDE SEQUENCE [LARGE SCALE GENOMIC DNA]</scope>
    <source>
        <strain evidence="6 7">DSM 13116</strain>
    </source>
</reference>
<dbReference type="GO" id="GO:0008270">
    <property type="term" value="F:zinc ion binding"/>
    <property type="evidence" value="ECO:0007669"/>
    <property type="project" value="UniProtKB-KW"/>
</dbReference>
<name>A0A239C7K3_9BACT</name>
<protein>
    <submittedName>
        <fullName evidence="6">Transcriptional regulator, TraR/DksA family</fullName>
    </submittedName>
</protein>
<evidence type="ECO:0000256" key="4">
    <source>
        <dbReference type="PROSITE-ProRule" id="PRU00510"/>
    </source>
</evidence>
<dbReference type="RefSeq" id="WP_089275187.1">
    <property type="nucleotide sequence ID" value="NZ_FZOC01000007.1"/>
</dbReference>
<keyword evidence="7" id="KW-1185">Reference proteome</keyword>
<dbReference type="Proteomes" id="UP000198324">
    <property type="component" value="Unassembled WGS sequence"/>
</dbReference>
<keyword evidence="2" id="KW-0863">Zinc-finger</keyword>
<evidence type="ECO:0000313" key="7">
    <source>
        <dbReference type="Proteomes" id="UP000198324"/>
    </source>
</evidence>
<dbReference type="InterPro" id="IPR000962">
    <property type="entry name" value="Znf_DskA_TraR"/>
</dbReference>
<dbReference type="SUPFAM" id="SSF57716">
    <property type="entry name" value="Glucocorticoid receptor-like (DNA-binding domain)"/>
    <property type="match status" value="1"/>
</dbReference>
<sequence>MADIIDDAQATEVLDRLQALARVPGLGTGEAQLVIEGAVCCLECEEPIPLARLAAVPGCVRCAECQEEAEGL</sequence>
<keyword evidence="1" id="KW-0479">Metal-binding</keyword>
<dbReference type="OrthoDB" id="962301at2"/>
<gene>
    <name evidence="6" type="ORF">SAMN04488503_2994</name>
</gene>
<feature type="zinc finger region" description="dksA C4-type" evidence="4">
    <location>
        <begin position="41"/>
        <end position="65"/>
    </location>
</feature>
<evidence type="ECO:0000259" key="5">
    <source>
        <dbReference type="Pfam" id="PF01258"/>
    </source>
</evidence>
<keyword evidence="3" id="KW-0862">Zinc</keyword>
<dbReference type="Gene3D" id="1.20.120.910">
    <property type="entry name" value="DksA, coiled-coil domain"/>
    <property type="match status" value="1"/>
</dbReference>
<dbReference type="Pfam" id="PF01258">
    <property type="entry name" value="zf-dskA_traR"/>
    <property type="match status" value="1"/>
</dbReference>
<organism evidence="6 7">
    <name type="scientific">Humidesulfovibrio mexicanus</name>
    <dbReference type="NCBI Taxonomy" id="147047"/>
    <lineage>
        <taxon>Bacteria</taxon>
        <taxon>Pseudomonadati</taxon>
        <taxon>Thermodesulfobacteriota</taxon>
        <taxon>Desulfovibrionia</taxon>
        <taxon>Desulfovibrionales</taxon>
        <taxon>Desulfovibrionaceae</taxon>
        <taxon>Humidesulfovibrio</taxon>
    </lineage>
</organism>
<dbReference type="AlphaFoldDB" id="A0A239C7K3"/>
<evidence type="ECO:0000256" key="2">
    <source>
        <dbReference type="ARBA" id="ARBA00022771"/>
    </source>
</evidence>
<dbReference type="EMBL" id="FZOC01000007">
    <property type="protein sequence ID" value="SNS16090.1"/>
    <property type="molecule type" value="Genomic_DNA"/>
</dbReference>
<dbReference type="PROSITE" id="PS51128">
    <property type="entry name" value="ZF_DKSA_2"/>
    <property type="match status" value="1"/>
</dbReference>
<evidence type="ECO:0000256" key="1">
    <source>
        <dbReference type="ARBA" id="ARBA00022723"/>
    </source>
</evidence>
<accession>A0A239C7K3</accession>
<evidence type="ECO:0000256" key="3">
    <source>
        <dbReference type="ARBA" id="ARBA00022833"/>
    </source>
</evidence>
<evidence type="ECO:0000313" key="6">
    <source>
        <dbReference type="EMBL" id="SNS16090.1"/>
    </source>
</evidence>